<name>A0A845M6K5_9RHOB</name>
<keyword evidence="6" id="KW-1185">Reference proteome</keyword>
<dbReference type="CDD" id="cd03034">
    <property type="entry name" value="ArsC_ArsC"/>
    <property type="match status" value="1"/>
</dbReference>
<evidence type="ECO:0000256" key="3">
    <source>
        <dbReference type="PROSITE-ProRule" id="PRU01282"/>
    </source>
</evidence>
<dbReference type="PANTHER" id="PTHR30041">
    <property type="entry name" value="ARSENATE REDUCTASE"/>
    <property type="match status" value="1"/>
</dbReference>
<dbReference type="InterPro" id="IPR006659">
    <property type="entry name" value="Arsenate_reductase"/>
</dbReference>
<comment type="similarity">
    <text evidence="1 3 4">Belongs to the ArsC family.</text>
</comment>
<evidence type="ECO:0000313" key="5">
    <source>
        <dbReference type="EMBL" id="MZR11801.1"/>
    </source>
</evidence>
<reference evidence="5 6" key="1">
    <citation type="submission" date="2019-12" db="EMBL/GenBank/DDBJ databases">
        <title>Maritimibacter sp. nov. sp. isolated from sea sand.</title>
        <authorList>
            <person name="Kim J."/>
            <person name="Jeong S.E."/>
            <person name="Jung H.S."/>
            <person name="Jeon C.O."/>
        </authorList>
    </citation>
    <scope>NUCLEOTIDE SEQUENCE [LARGE SCALE GENOMIC DNA]</scope>
    <source>
        <strain evidence="5 6">DP07</strain>
    </source>
</reference>
<dbReference type="Gene3D" id="3.40.30.10">
    <property type="entry name" value="Glutaredoxin"/>
    <property type="match status" value="1"/>
</dbReference>
<organism evidence="5 6">
    <name type="scientific">Maritimibacter harenae</name>
    <dbReference type="NCBI Taxonomy" id="2606218"/>
    <lineage>
        <taxon>Bacteria</taxon>
        <taxon>Pseudomonadati</taxon>
        <taxon>Pseudomonadota</taxon>
        <taxon>Alphaproteobacteria</taxon>
        <taxon>Rhodobacterales</taxon>
        <taxon>Roseobacteraceae</taxon>
        <taxon>Maritimibacter</taxon>
    </lineage>
</organism>
<evidence type="ECO:0000256" key="4">
    <source>
        <dbReference type="RuleBase" id="RU362029"/>
    </source>
</evidence>
<evidence type="ECO:0000256" key="1">
    <source>
        <dbReference type="ARBA" id="ARBA00007198"/>
    </source>
</evidence>
<accession>A0A845M6K5</accession>
<dbReference type="PROSITE" id="PS51353">
    <property type="entry name" value="ARSC"/>
    <property type="match status" value="1"/>
</dbReference>
<dbReference type="NCBIfam" id="TIGR00014">
    <property type="entry name" value="arsC"/>
    <property type="match status" value="1"/>
</dbReference>
<dbReference type="RefSeq" id="WP_161349923.1">
    <property type="nucleotide sequence ID" value="NZ_WTUX01000005.1"/>
</dbReference>
<dbReference type="Pfam" id="PF03960">
    <property type="entry name" value="ArsC"/>
    <property type="match status" value="1"/>
</dbReference>
<dbReference type="Proteomes" id="UP000467322">
    <property type="component" value="Unassembled WGS sequence"/>
</dbReference>
<dbReference type="GO" id="GO:0008794">
    <property type="term" value="F:arsenate reductase (glutaredoxin) activity"/>
    <property type="evidence" value="ECO:0007669"/>
    <property type="project" value="UniProtKB-UniRule"/>
</dbReference>
<gene>
    <name evidence="5" type="primary">arsC</name>
    <name evidence="5" type="ORF">GQE99_02075</name>
</gene>
<comment type="catalytic activity">
    <reaction evidence="4">
        <text>[glutaredoxin]-dithiol + arsenate + glutathione + H(+) = glutathionyl-S-S-[glutaredoxin] + arsenite + H2O</text>
        <dbReference type="Rhea" id="RHEA:22016"/>
        <dbReference type="Rhea" id="RHEA-COMP:10729"/>
        <dbReference type="Rhea" id="RHEA-COMP:17668"/>
        <dbReference type="ChEBI" id="CHEBI:15377"/>
        <dbReference type="ChEBI" id="CHEBI:15378"/>
        <dbReference type="ChEBI" id="CHEBI:29242"/>
        <dbReference type="ChEBI" id="CHEBI:29950"/>
        <dbReference type="ChEBI" id="CHEBI:48597"/>
        <dbReference type="ChEBI" id="CHEBI:57925"/>
        <dbReference type="ChEBI" id="CHEBI:146199"/>
        <dbReference type="EC" id="1.20.4.1"/>
    </reaction>
</comment>
<dbReference type="EMBL" id="WTUX01000005">
    <property type="protein sequence ID" value="MZR11801.1"/>
    <property type="molecule type" value="Genomic_DNA"/>
</dbReference>
<dbReference type="EC" id="1.20.4.1" evidence="4"/>
<dbReference type="PANTHER" id="PTHR30041:SF4">
    <property type="entry name" value="ARSENATE REDUCTASE"/>
    <property type="match status" value="1"/>
</dbReference>
<dbReference type="InterPro" id="IPR036249">
    <property type="entry name" value="Thioredoxin-like_sf"/>
</dbReference>
<keyword evidence="2 4" id="KW-0560">Oxidoreductase</keyword>
<dbReference type="SUPFAM" id="SSF52833">
    <property type="entry name" value="Thioredoxin-like"/>
    <property type="match status" value="1"/>
</dbReference>
<dbReference type="AlphaFoldDB" id="A0A845M6K5"/>
<evidence type="ECO:0000313" key="6">
    <source>
        <dbReference type="Proteomes" id="UP000467322"/>
    </source>
</evidence>
<comment type="caution">
    <text evidence="5">The sequence shown here is derived from an EMBL/GenBank/DDBJ whole genome shotgun (WGS) entry which is preliminary data.</text>
</comment>
<evidence type="ECO:0000256" key="2">
    <source>
        <dbReference type="ARBA" id="ARBA00023002"/>
    </source>
</evidence>
<dbReference type="InterPro" id="IPR006660">
    <property type="entry name" value="Arsenate_reductase-like"/>
</dbReference>
<proteinExistence type="inferred from homology"/>
<protein>
    <recommendedName>
        <fullName evidence="4">Arsenate reductase</fullName>
        <ecNumber evidence="4">1.20.4.1</ecNumber>
    </recommendedName>
</protein>
<sequence>MTEVTIWHNPRCTKSRQTLALIEEKGITPTIRKYLDDAPSEAEIRATLDRLGVAPIEMMRPKEAEFKAAGLTRDSAPDVLIAAMAETPKLIERPIVFADGRARIGRPPEAVLDIL</sequence>